<feature type="transmembrane region" description="Helical" evidence="7">
    <location>
        <begin position="187"/>
        <end position="205"/>
    </location>
</feature>
<feature type="transmembrane region" description="Helical" evidence="7">
    <location>
        <begin position="164"/>
        <end position="181"/>
    </location>
</feature>
<evidence type="ECO:0000256" key="2">
    <source>
        <dbReference type="ARBA" id="ARBA00022475"/>
    </source>
</evidence>
<feature type="transmembrane region" description="Helical" evidence="7">
    <location>
        <begin position="88"/>
        <end position="108"/>
    </location>
</feature>
<dbReference type="Gene3D" id="1.20.144.10">
    <property type="entry name" value="Phosphatidic acid phosphatase type 2/haloperoxidase"/>
    <property type="match status" value="1"/>
</dbReference>
<reference evidence="10" key="1">
    <citation type="journal article" date="2019" name="Int. J. Syst. Evol. Microbiol.">
        <title>The Global Catalogue of Microorganisms (GCM) 10K type strain sequencing project: providing services to taxonomists for standard genome sequencing and annotation.</title>
        <authorList>
            <consortium name="The Broad Institute Genomics Platform"/>
            <consortium name="The Broad Institute Genome Sequencing Center for Infectious Disease"/>
            <person name="Wu L."/>
            <person name="Ma J."/>
        </authorList>
    </citation>
    <scope>NUCLEOTIDE SEQUENCE [LARGE SCALE GENOMIC DNA]</scope>
    <source>
        <strain evidence="10">JCM 18200</strain>
    </source>
</reference>
<evidence type="ECO:0000256" key="7">
    <source>
        <dbReference type="SAM" id="Phobius"/>
    </source>
</evidence>
<dbReference type="EMBL" id="BAABIQ010000005">
    <property type="protein sequence ID" value="GAA4783073.1"/>
    <property type="molecule type" value="Genomic_DNA"/>
</dbReference>
<feature type="transmembrane region" description="Helical" evidence="7">
    <location>
        <begin position="20"/>
        <end position="39"/>
    </location>
</feature>
<sequence length="232" mass="27117">MNHVHTYQGSFSTFLKQFSLFVSLLIGFQALGLTLFAFYSQADLFLMINRLHHNDADQFFMYLTHLGDWPVTALLAFFFLFVNYRYALVLVANMLYTGFFTQLIKIIVQHPRPAVYFQHLEPIYTIKDYALQNSLSFPSGHTTCVFSLAISLSYLFLAQRKQPWLFLMALTVSISRVYLAQHFFKDLLAGSFIGTFFALHLLWLFERTQWFHAKQLDSNLLRRFKSNNSVKS</sequence>
<proteinExistence type="predicted"/>
<keyword evidence="2" id="KW-1003">Cell membrane</keyword>
<feature type="domain" description="Phosphatidic acid phosphatase type 2/haloperoxidase" evidence="8">
    <location>
        <begin position="87"/>
        <end position="202"/>
    </location>
</feature>
<dbReference type="Pfam" id="PF01569">
    <property type="entry name" value="PAP2"/>
    <property type="match status" value="1"/>
</dbReference>
<dbReference type="SUPFAM" id="SSF48317">
    <property type="entry name" value="Acid phosphatase/Vanadium-dependent haloperoxidase"/>
    <property type="match status" value="1"/>
</dbReference>
<evidence type="ECO:0000256" key="4">
    <source>
        <dbReference type="ARBA" id="ARBA00022801"/>
    </source>
</evidence>
<evidence type="ECO:0000256" key="3">
    <source>
        <dbReference type="ARBA" id="ARBA00022692"/>
    </source>
</evidence>
<dbReference type="RefSeq" id="WP_345230467.1">
    <property type="nucleotide sequence ID" value="NZ_BAABIQ010000005.1"/>
</dbReference>
<feature type="transmembrane region" description="Helical" evidence="7">
    <location>
        <begin position="59"/>
        <end position="81"/>
    </location>
</feature>
<keyword evidence="6 7" id="KW-0472">Membrane</keyword>
<name>A0ABP9AN16_9SPHI</name>
<dbReference type="PANTHER" id="PTHR14969">
    <property type="entry name" value="SPHINGOSINE-1-PHOSPHATE PHOSPHOHYDROLASE"/>
    <property type="match status" value="1"/>
</dbReference>
<evidence type="ECO:0000256" key="1">
    <source>
        <dbReference type="ARBA" id="ARBA00004651"/>
    </source>
</evidence>
<keyword evidence="4" id="KW-0378">Hydrolase</keyword>
<keyword evidence="3 7" id="KW-0812">Transmembrane</keyword>
<evidence type="ECO:0000256" key="5">
    <source>
        <dbReference type="ARBA" id="ARBA00022989"/>
    </source>
</evidence>
<evidence type="ECO:0000313" key="9">
    <source>
        <dbReference type="EMBL" id="GAA4783073.1"/>
    </source>
</evidence>
<evidence type="ECO:0000256" key="6">
    <source>
        <dbReference type="ARBA" id="ARBA00023136"/>
    </source>
</evidence>
<feature type="transmembrane region" description="Helical" evidence="7">
    <location>
        <begin position="139"/>
        <end position="157"/>
    </location>
</feature>
<keyword evidence="5 7" id="KW-1133">Transmembrane helix</keyword>
<comment type="caution">
    <text evidence="9">The sequence shown here is derived from an EMBL/GenBank/DDBJ whole genome shotgun (WGS) entry which is preliminary data.</text>
</comment>
<accession>A0ABP9AN16</accession>
<dbReference type="InterPro" id="IPR000326">
    <property type="entry name" value="PAP2/HPO"/>
</dbReference>
<comment type="subcellular location">
    <subcellularLocation>
        <location evidence="1">Cell membrane</location>
        <topology evidence="1">Multi-pass membrane protein</topology>
    </subcellularLocation>
</comment>
<dbReference type="SMART" id="SM00014">
    <property type="entry name" value="acidPPc"/>
    <property type="match status" value="1"/>
</dbReference>
<keyword evidence="10" id="KW-1185">Reference proteome</keyword>
<evidence type="ECO:0000313" key="10">
    <source>
        <dbReference type="Proteomes" id="UP001501411"/>
    </source>
</evidence>
<gene>
    <name evidence="9" type="ORF">GCM10023231_08410</name>
</gene>
<evidence type="ECO:0000259" key="8">
    <source>
        <dbReference type="SMART" id="SM00014"/>
    </source>
</evidence>
<dbReference type="PANTHER" id="PTHR14969:SF62">
    <property type="entry name" value="DECAPRENYLPHOSPHORYL-5-PHOSPHORIBOSE PHOSPHATASE RV3807C-RELATED"/>
    <property type="match status" value="1"/>
</dbReference>
<protein>
    <recommendedName>
        <fullName evidence="8">Phosphatidic acid phosphatase type 2/haloperoxidase domain-containing protein</fullName>
    </recommendedName>
</protein>
<dbReference type="Proteomes" id="UP001501411">
    <property type="component" value="Unassembled WGS sequence"/>
</dbReference>
<dbReference type="InterPro" id="IPR036938">
    <property type="entry name" value="PAP2/HPO_sf"/>
</dbReference>
<organism evidence="9 10">
    <name type="scientific">Olivibacter ginsenosidimutans</name>
    <dbReference type="NCBI Taxonomy" id="1176537"/>
    <lineage>
        <taxon>Bacteria</taxon>
        <taxon>Pseudomonadati</taxon>
        <taxon>Bacteroidota</taxon>
        <taxon>Sphingobacteriia</taxon>
        <taxon>Sphingobacteriales</taxon>
        <taxon>Sphingobacteriaceae</taxon>
        <taxon>Olivibacter</taxon>
    </lineage>
</organism>